<evidence type="ECO:0000256" key="5">
    <source>
        <dbReference type="HAMAP-Rule" id="MF_01609"/>
    </source>
</evidence>
<comment type="similarity">
    <text evidence="5">Belongs to the glutamate--cysteine ligase type 2 family. YbdK subfamily.</text>
</comment>
<comment type="catalytic activity">
    <reaction evidence="4 5">
        <text>L-cysteine + L-glutamate + ATP = gamma-L-glutamyl-L-cysteine + ADP + phosphate + H(+)</text>
        <dbReference type="Rhea" id="RHEA:13285"/>
        <dbReference type="ChEBI" id="CHEBI:15378"/>
        <dbReference type="ChEBI" id="CHEBI:29985"/>
        <dbReference type="ChEBI" id="CHEBI:30616"/>
        <dbReference type="ChEBI" id="CHEBI:35235"/>
        <dbReference type="ChEBI" id="CHEBI:43474"/>
        <dbReference type="ChEBI" id="CHEBI:58173"/>
        <dbReference type="ChEBI" id="CHEBI:456216"/>
        <dbReference type="EC" id="6.3.2.2"/>
    </reaction>
</comment>
<evidence type="ECO:0000256" key="2">
    <source>
        <dbReference type="ARBA" id="ARBA00022741"/>
    </source>
</evidence>
<dbReference type="InterPro" id="IPR011793">
    <property type="entry name" value="YbdK"/>
</dbReference>
<sequence>MTPKWLTIGVEEEYQIVDARGELKPHITTLMAEHGDVLGDHVRPEMIQSVVEAGTGICETVEQAREEIVALRTNVANVLAQSGLRLACAGTHPFSKWQEQLITDRDRYKMLEDEMQDVVRSILIFGLHVHVAIPDRDRGSEIMNEARYFLPHLLALSTSSPFWSGRDTGLKSYRSVVWSRFPRTGIPPDFSSYDEYENYLEMLVKTGCIDDGKKIWWDLRSHPYFPTLEFRCCDQTTRIDETMCMVALIQAICAKLMRLRERNLGYRKYMPALVAENKWRAMRYGIDGLLIDFGKQAEVPMRQLALELLDFVDDVVDELGSRKAVEYVHTILAEGTSADRQLRAHKERGGLSGVVDHLYEESMAGLQLSAQPGTVQQPT</sequence>
<reference evidence="6" key="1">
    <citation type="submission" date="2020-10" db="EMBL/GenBank/DDBJ databases">
        <title>Ca. Dormibacterota MAGs.</title>
        <authorList>
            <person name="Montgomery K."/>
        </authorList>
    </citation>
    <scope>NUCLEOTIDE SEQUENCE [LARGE SCALE GENOMIC DNA]</scope>
    <source>
        <strain evidence="6">SC8812_S17_10</strain>
    </source>
</reference>
<comment type="caution">
    <text evidence="6">The sequence shown here is derived from an EMBL/GenBank/DDBJ whole genome shotgun (WGS) entry which is preliminary data.</text>
</comment>
<dbReference type="PANTHER" id="PTHR36510">
    <property type="entry name" value="GLUTAMATE--CYSTEINE LIGASE 2-RELATED"/>
    <property type="match status" value="1"/>
</dbReference>
<comment type="function">
    <text evidence="5">ATP-dependent carboxylate-amine ligase which exhibits weak glutamate--cysteine ligase activity.</text>
</comment>
<protein>
    <recommendedName>
        <fullName evidence="5">Putative glutamate--cysteine ligase 2</fullName>
        <ecNumber evidence="5">6.3.2.2</ecNumber>
    </recommendedName>
    <alternativeName>
        <fullName evidence="5">Gamma-glutamylcysteine synthetase 2</fullName>
        <shortName evidence="5">GCS 2</shortName>
        <shortName evidence="5">Gamma-GCS 2</shortName>
    </alternativeName>
</protein>
<dbReference type="EC" id="6.3.2.2" evidence="5"/>
<dbReference type="Proteomes" id="UP000612893">
    <property type="component" value="Unassembled WGS sequence"/>
</dbReference>
<proteinExistence type="inferred from homology"/>
<keyword evidence="1 5" id="KW-0436">Ligase</keyword>
<keyword evidence="7" id="KW-1185">Reference proteome</keyword>
<dbReference type="InterPro" id="IPR014746">
    <property type="entry name" value="Gln_synth/guanido_kin_cat_dom"/>
</dbReference>
<dbReference type="NCBIfam" id="TIGR02050">
    <property type="entry name" value="gshA_cyan_rel"/>
    <property type="match status" value="1"/>
</dbReference>
<evidence type="ECO:0000313" key="7">
    <source>
        <dbReference type="Proteomes" id="UP000612893"/>
    </source>
</evidence>
<evidence type="ECO:0000256" key="3">
    <source>
        <dbReference type="ARBA" id="ARBA00022840"/>
    </source>
</evidence>
<dbReference type="AlphaFoldDB" id="A0A934K2Z3"/>
<dbReference type="Gene3D" id="3.30.590.20">
    <property type="match status" value="1"/>
</dbReference>
<evidence type="ECO:0000256" key="1">
    <source>
        <dbReference type="ARBA" id="ARBA00022598"/>
    </source>
</evidence>
<dbReference type="SUPFAM" id="SSF55931">
    <property type="entry name" value="Glutamine synthetase/guanido kinase"/>
    <property type="match status" value="1"/>
</dbReference>
<dbReference type="GO" id="GO:0004357">
    <property type="term" value="F:glutamate-cysteine ligase activity"/>
    <property type="evidence" value="ECO:0007669"/>
    <property type="project" value="UniProtKB-EC"/>
</dbReference>
<accession>A0A934K2Z3</accession>
<dbReference type="PANTHER" id="PTHR36510:SF1">
    <property type="entry name" value="GLUTAMATE--CYSTEINE LIGASE 2-RELATED"/>
    <property type="match status" value="1"/>
</dbReference>
<dbReference type="EMBL" id="JAEKNR010000136">
    <property type="protein sequence ID" value="MBJ7598989.1"/>
    <property type="molecule type" value="Genomic_DNA"/>
</dbReference>
<organism evidence="6 7">
    <name type="scientific">Candidatus Nephthysia bennettiae</name>
    <dbReference type="NCBI Taxonomy" id="3127016"/>
    <lineage>
        <taxon>Bacteria</taxon>
        <taxon>Bacillati</taxon>
        <taxon>Candidatus Dormiibacterota</taxon>
        <taxon>Candidatus Dormibacteria</taxon>
        <taxon>Candidatus Dormibacterales</taxon>
        <taxon>Candidatus Dormibacteraceae</taxon>
        <taxon>Candidatus Nephthysia</taxon>
    </lineage>
</organism>
<dbReference type="Pfam" id="PF04107">
    <property type="entry name" value="GCS2"/>
    <property type="match status" value="1"/>
</dbReference>
<dbReference type="NCBIfam" id="NF010039">
    <property type="entry name" value="PRK13515.1"/>
    <property type="match status" value="1"/>
</dbReference>
<evidence type="ECO:0000313" key="6">
    <source>
        <dbReference type="EMBL" id="MBJ7598989.1"/>
    </source>
</evidence>
<keyword evidence="2 5" id="KW-0547">Nucleotide-binding</keyword>
<dbReference type="GO" id="GO:0005524">
    <property type="term" value="F:ATP binding"/>
    <property type="evidence" value="ECO:0007669"/>
    <property type="project" value="UniProtKB-KW"/>
</dbReference>
<dbReference type="HAMAP" id="MF_01609">
    <property type="entry name" value="Glu_cys_ligase_2"/>
    <property type="match status" value="1"/>
</dbReference>
<evidence type="ECO:0000256" key="4">
    <source>
        <dbReference type="ARBA" id="ARBA00048819"/>
    </source>
</evidence>
<name>A0A934K2Z3_9BACT</name>
<dbReference type="InterPro" id="IPR050141">
    <property type="entry name" value="GCL_type2/YbdK_subfam"/>
</dbReference>
<dbReference type="RefSeq" id="WP_338202290.1">
    <property type="nucleotide sequence ID" value="NZ_JAEKNR010000136.1"/>
</dbReference>
<keyword evidence="3 5" id="KW-0067">ATP-binding</keyword>
<dbReference type="InterPro" id="IPR006336">
    <property type="entry name" value="GCS2"/>
</dbReference>
<gene>
    <name evidence="6" type="ORF">JF922_13015</name>
</gene>